<dbReference type="STRING" id="2741.SAMN04489866_10648"/>
<dbReference type="Gene3D" id="1.10.10.1100">
    <property type="entry name" value="BFD-like [2Fe-2S]-binding domain"/>
    <property type="match status" value="1"/>
</dbReference>
<dbReference type="CDD" id="cd10141">
    <property type="entry name" value="CopZ-like_Fer2_BFD-like"/>
    <property type="match status" value="1"/>
</dbReference>
<gene>
    <name evidence="3" type="ORF">SAMN04489866_10648</name>
</gene>
<organism evidence="3 4">
    <name type="scientific">Peptococcus niger</name>
    <dbReference type="NCBI Taxonomy" id="2741"/>
    <lineage>
        <taxon>Bacteria</taxon>
        <taxon>Bacillati</taxon>
        <taxon>Bacillota</taxon>
        <taxon>Clostridia</taxon>
        <taxon>Eubacteriales</taxon>
        <taxon>Peptococcaceae</taxon>
        <taxon>Peptococcus</taxon>
    </lineage>
</organism>
<protein>
    <submittedName>
        <fullName evidence="3">BFD-like [2Fe-2S] binding domain-containing protein</fullName>
    </submittedName>
</protein>
<evidence type="ECO:0000313" key="3">
    <source>
        <dbReference type="EMBL" id="SDD72926.1"/>
    </source>
</evidence>
<evidence type="ECO:0000313" key="4">
    <source>
        <dbReference type="Proteomes" id="UP000198995"/>
    </source>
</evidence>
<dbReference type="Proteomes" id="UP000198995">
    <property type="component" value="Unassembled WGS sequence"/>
</dbReference>
<dbReference type="InterPro" id="IPR007419">
    <property type="entry name" value="BFD-like_2Fe2S-bd_dom"/>
</dbReference>
<dbReference type="Pfam" id="PF18423">
    <property type="entry name" value="zf_CopZ"/>
    <property type="match status" value="1"/>
</dbReference>
<accession>A0A1G6X6J1</accession>
<keyword evidence="4" id="KW-1185">Reference proteome</keyword>
<sequence length="166" mass="18938">MSQENKINQSCLGSIQKTTGTVEEKANCPKCHKIGEKVKNITVKHMISENLMGKVVDEETYYLCMNEDCDVVYYNLNNERVFYKEDVKVPIWFKKDANPKYICYCNQVTEQQIINAVLDDGAKNIKDIIRLTGAMKNGKCEINNPLGKCCSPFIQETINKALKSKQ</sequence>
<dbReference type="InterPro" id="IPR041854">
    <property type="entry name" value="BFD-like_2Fe2S-bd_dom_sf"/>
</dbReference>
<dbReference type="Gene3D" id="2.20.25.270">
    <property type="match status" value="1"/>
</dbReference>
<dbReference type="AlphaFoldDB" id="A0A1G6X6J1"/>
<dbReference type="EMBL" id="FNAF01000006">
    <property type="protein sequence ID" value="SDD72926.1"/>
    <property type="molecule type" value="Genomic_DNA"/>
</dbReference>
<dbReference type="NCBIfam" id="NF045877">
    <property type="entry name" value="CopZ_Nterm_CU"/>
    <property type="match status" value="1"/>
</dbReference>
<reference evidence="3 4" key="1">
    <citation type="submission" date="2016-10" db="EMBL/GenBank/DDBJ databases">
        <authorList>
            <person name="de Groot N.N."/>
        </authorList>
    </citation>
    <scope>NUCLEOTIDE SEQUENCE [LARGE SCALE GENOMIC DNA]</scope>
    <source>
        <strain evidence="3 4">DSM 20475</strain>
    </source>
</reference>
<feature type="domain" description="BFD-like [2Fe-2S]-binding" evidence="1">
    <location>
        <begin position="101"/>
        <end position="140"/>
    </location>
</feature>
<feature type="domain" description="CopZ zinc binding" evidence="2">
    <location>
        <begin position="26"/>
        <end position="88"/>
    </location>
</feature>
<dbReference type="InterPro" id="IPR040890">
    <property type="entry name" value="Znf_CopZ"/>
</dbReference>
<proteinExistence type="predicted"/>
<evidence type="ECO:0000259" key="2">
    <source>
        <dbReference type="Pfam" id="PF18423"/>
    </source>
</evidence>
<evidence type="ECO:0000259" key="1">
    <source>
        <dbReference type="Pfam" id="PF04324"/>
    </source>
</evidence>
<name>A0A1G6X6J1_PEPNI</name>
<dbReference type="Pfam" id="PF04324">
    <property type="entry name" value="Fer2_BFD"/>
    <property type="match status" value="1"/>
</dbReference>